<reference evidence="1" key="3">
    <citation type="submission" date="2025-09" db="UniProtKB">
        <authorList>
            <consortium name="Ensembl"/>
        </authorList>
    </citation>
    <scope>IDENTIFICATION</scope>
</reference>
<dbReference type="Ensembl" id="ENSCINT00000033739.1">
    <property type="protein sequence ID" value="ENSCINP00000031285.1"/>
    <property type="gene ID" value="ENSCING00000022827.1"/>
</dbReference>
<dbReference type="Proteomes" id="UP000008144">
    <property type="component" value="Unassembled WGS sequence"/>
</dbReference>
<dbReference type="AlphaFoldDB" id="H2XNQ2"/>
<dbReference type="HOGENOM" id="CLU_3413042_0_0_1"/>
<accession>H2XNQ2</accession>
<protein>
    <submittedName>
        <fullName evidence="1">Uncharacterized protein</fullName>
    </submittedName>
</protein>
<proteinExistence type="predicted"/>
<evidence type="ECO:0000313" key="1">
    <source>
        <dbReference type="Ensembl" id="ENSCINP00000031285.1"/>
    </source>
</evidence>
<name>H2XNQ2_CIOIN</name>
<sequence>MHEIKTCMVTLWPCMSRDDGGLKLRVLK</sequence>
<organism evidence="1 2">
    <name type="scientific">Ciona intestinalis</name>
    <name type="common">Transparent sea squirt</name>
    <name type="synonym">Ascidia intestinalis</name>
    <dbReference type="NCBI Taxonomy" id="7719"/>
    <lineage>
        <taxon>Eukaryota</taxon>
        <taxon>Metazoa</taxon>
        <taxon>Chordata</taxon>
        <taxon>Tunicata</taxon>
        <taxon>Ascidiacea</taxon>
        <taxon>Phlebobranchia</taxon>
        <taxon>Cionidae</taxon>
        <taxon>Ciona</taxon>
    </lineage>
</organism>
<evidence type="ECO:0000313" key="2">
    <source>
        <dbReference type="Proteomes" id="UP000008144"/>
    </source>
</evidence>
<dbReference type="InParanoid" id="H2XNQ2"/>
<keyword evidence="2" id="KW-1185">Reference proteome</keyword>
<reference evidence="2" key="1">
    <citation type="journal article" date="2002" name="Science">
        <title>The draft genome of Ciona intestinalis: insights into chordate and vertebrate origins.</title>
        <authorList>
            <person name="Dehal P."/>
            <person name="Satou Y."/>
            <person name="Campbell R.K."/>
            <person name="Chapman J."/>
            <person name="Degnan B."/>
            <person name="De Tomaso A."/>
            <person name="Davidson B."/>
            <person name="Di Gregorio A."/>
            <person name="Gelpke M."/>
            <person name="Goodstein D.M."/>
            <person name="Harafuji N."/>
            <person name="Hastings K.E."/>
            <person name="Ho I."/>
            <person name="Hotta K."/>
            <person name="Huang W."/>
            <person name="Kawashima T."/>
            <person name="Lemaire P."/>
            <person name="Martinez D."/>
            <person name="Meinertzhagen I.A."/>
            <person name="Necula S."/>
            <person name="Nonaka M."/>
            <person name="Putnam N."/>
            <person name="Rash S."/>
            <person name="Saiga H."/>
            <person name="Satake M."/>
            <person name="Terry A."/>
            <person name="Yamada L."/>
            <person name="Wang H.G."/>
            <person name="Awazu S."/>
            <person name="Azumi K."/>
            <person name="Boore J."/>
            <person name="Branno M."/>
            <person name="Chin-Bow S."/>
            <person name="DeSantis R."/>
            <person name="Doyle S."/>
            <person name="Francino P."/>
            <person name="Keys D.N."/>
            <person name="Haga S."/>
            <person name="Hayashi H."/>
            <person name="Hino K."/>
            <person name="Imai K.S."/>
            <person name="Inaba K."/>
            <person name="Kano S."/>
            <person name="Kobayashi K."/>
            <person name="Kobayashi M."/>
            <person name="Lee B.I."/>
            <person name="Makabe K.W."/>
            <person name="Manohar C."/>
            <person name="Matassi G."/>
            <person name="Medina M."/>
            <person name="Mochizuki Y."/>
            <person name="Mount S."/>
            <person name="Morishita T."/>
            <person name="Miura S."/>
            <person name="Nakayama A."/>
            <person name="Nishizaka S."/>
            <person name="Nomoto H."/>
            <person name="Ohta F."/>
            <person name="Oishi K."/>
            <person name="Rigoutsos I."/>
            <person name="Sano M."/>
            <person name="Sasaki A."/>
            <person name="Sasakura Y."/>
            <person name="Shoguchi E."/>
            <person name="Shin-i T."/>
            <person name="Spagnuolo A."/>
            <person name="Stainier D."/>
            <person name="Suzuki M.M."/>
            <person name="Tassy O."/>
            <person name="Takatori N."/>
            <person name="Tokuoka M."/>
            <person name="Yagi K."/>
            <person name="Yoshizaki F."/>
            <person name="Wada S."/>
            <person name="Zhang C."/>
            <person name="Hyatt P.D."/>
            <person name="Larimer F."/>
            <person name="Detter C."/>
            <person name="Doggett N."/>
            <person name="Glavina T."/>
            <person name="Hawkins T."/>
            <person name="Richardson P."/>
            <person name="Lucas S."/>
            <person name="Kohara Y."/>
            <person name="Levine M."/>
            <person name="Satoh N."/>
            <person name="Rokhsar D.S."/>
        </authorList>
    </citation>
    <scope>NUCLEOTIDE SEQUENCE [LARGE SCALE GENOMIC DNA]</scope>
</reference>
<reference evidence="1" key="2">
    <citation type="submission" date="2025-08" db="UniProtKB">
        <authorList>
            <consortium name="Ensembl"/>
        </authorList>
    </citation>
    <scope>IDENTIFICATION</scope>
</reference>